<sequence length="171" mass="21032">MEELLSELKEKFPTVIIEIQEKDYFTLICKRAGFLDLMKYLKDEKGFKYLIDLCGVDYLEYKYKNFKERFEVVYHLYNLDNKTLLRLKVRIPEEDCWHFSVTPLFRTANWFEREVYDMFGISFKGHPNLKRILMPDDWEGHPLRKDYPVYLEEEQEWKTYKELKEKIKEQS</sequence>
<dbReference type="Proteomes" id="UP000235619">
    <property type="component" value="Unassembled WGS sequence"/>
</dbReference>
<comment type="subcellular location">
    <subcellularLocation>
        <location evidence="3">Cell membrane</location>
        <topology evidence="3">Peripheral membrane protein</topology>
        <orientation evidence="3">Cytoplasmic side</orientation>
    </subcellularLocation>
</comment>
<reference evidence="9 10" key="1">
    <citation type="submission" date="2018-01" db="EMBL/GenBank/DDBJ databases">
        <title>Metagenomic assembled genomes from two thermal pools in the Uzon Caldera, Kamchatka, Russia.</title>
        <authorList>
            <person name="Wilkins L."/>
            <person name="Ettinger C."/>
        </authorList>
    </citation>
    <scope>NUCLEOTIDE SEQUENCE [LARGE SCALE GENOMIC DNA]</scope>
    <source>
        <strain evidence="8">ARK-04</strain>
        <strain evidence="7">ZAV-08</strain>
    </source>
</reference>
<dbReference type="SUPFAM" id="SSF143243">
    <property type="entry name" value="Nqo5-like"/>
    <property type="match status" value="1"/>
</dbReference>
<keyword evidence="3" id="KW-0830">Ubiquinone</keyword>
<comment type="caution">
    <text evidence="8">The sequence shown here is derived from an EMBL/GenBank/DDBJ whole genome shotgun (WGS) entry which is preliminary data.</text>
</comment>
<organism evidence="8 10">
    <name type="scientific">Thermodesulfobacterium geofontis</name>
    <dbReference type="NCBI Taxonomy" id="1295609"/>
    <lineage>
        <taxon>Bacteria</taxon>
        <taxon>Pseudomonadati</taxon>
        <taxon>Thermodesulfobacteriota</taxon>
        <taxon>Thermodesulfobacteria</taxon>
        <taxon>Thermodesulfobacteriales</taxon>
        <taxon>Thermodesulfobacteriaceae</taxon>
        <taxon>Thermodesulfobacterium</taxon>
    </lineage>
</organism>
<dbReference type="Gene3D" id="3.30.460.80">
    <property type="entry name" value="NADH:ubiquinone oxidoreductase, 30kDa subunit"/>
    <property type="match status" value="1"/>
</dbReference>
<dbReference type="GO" id="GO:0050136">
    <property type="term" value="F:NADH dehydrogenase (quinone) (non-electrogenic) activity"/>
    <property type="evidence" value="ECO:0007669"/>
    <property type="project" value="UniProtKB-UniRule"/>
</dbReference>
<dbReference type="PANTHER" id="PTHR10884:SF14">
    <property type="entry name" value="NADH DEHYDROGENASE [UBIQUINONE] IRON-SULFUR PROTEIN 3, MITOCHONDRIAL"/>
    <property type="match status" value="1"/>
</dbReference>
<dbReference type="InterPro" id="IPR010218">
    <property type="entry name" value="NADH_DH_suC"/>
</dbReference>
<dbReference type="NCBIfam" id="TIGR01961">
    <property type="entry name" value="NuoC_fam"/>
    <property type="match status" value="1"/>
</dbReference>
<dbReference type="InterPro" id="IPR020396">
    <property type="entry name" value="NADH_UbQ_OxRdtase_CS"/>
</dbReference>
<dbReference type="InterPro" id="IPR001268">
    <property type="entry name" value="NADH_UbQ_OxRdtase_30kDa_su"/>
</dbReference>
<comment type="subunit">
    <text evidence="3">NDH-1 is composed of 14 different subunits. Subunits NuoB, C, D, E, F, and G constitute the peripheral sector of the complex.</text>
</comment>
<dbReference type="Pfam" id="PF00329">
    <property type="entry name" value="Complex1_30kDa"/>
    <property type="match status" value="1"/>
</dbReference>
<proteinExistence type="inferred from homology"/>
<dbReference type="HAMAP" id="MF_01357">
    <property type="entry name" value="NDH1_NuoC"/>
    <property type="match status" value="1"/>
</dbReference>
<keyword evidence="3" id="KW-0472">Membrane</keyword>
<comment type="function">
    <text evidence="3">NDH-1 shuttles electrons from NADH, via FMN and iron-sulfur (Fe-S) centers, to quinones in the respiratory chain. The immediate electron acceptor for the enzyme in this species is believed to be ubiquinone. Couples the redox reaction to proton translocation (for every two electrons transferred, four hydrogen ions are translocated across the cytoplasmic membrane), and thus conserves the redox energy in a proton gradient.</text>
</comment>
<dbReference type="GO" id="GO:0008137">
    <property type="term" value="F:NADH dehydrogenase (ubiquinone) activity"/>
    <property type="evidence" value="ECO:0007669"/>
    <property type="project" value="InterPro"/>
</dbReference>
<keyword evidence="3 4" id="KW-1278">Translocase</keyword>
<dbReference type="EC" id="7.1.1.-" evidence="3"/>
<evidence type="ECO:0000259" key="6">
    <source>
        <dbReference type="Pfam" id="PF00329"/>
    </source>
</evidence>
<keyword evidence="3" id="KW-1003">Cell membrane</keyword>
<protein>
    <recommendedName>
        <fullName evidence="3">NADH-quinone oxidoreductase subunit C</fullName>
        <ecNumber evidence="3">7.1.1.-</ecNumber>
    </recommendedName>
    <alternativeName>
        <fullName evidence="3">NADH dehydrogenase I subunit C</fullName>
    </alternativeName>
    <alternativeName>
        <fullName evidence="3">NDH-1 subunit C</fullName>
    </alternativeName>
</protein>
<evidence type="ECO:0000313" key="10">
    <source>
        <dbReference type="Proteomes" id="UP000235619"/>
    </source>
</evidence>
<evidence type="ECO:0000256" key="4">
    <source>
        <dbReference type="RuleBase" id="RU003456"/>
    </source>
</evidence>
<evidence type="ECO:0000313" key="8">
    <source>
        <dbReference type="EMBL" id="PMP98198.1"/>
    </source>
</evidence>
<feature type="domain" description="NADH:ubiquinone oxidoreductase 30kDa subunit" evidence="6">
    <location>
        <begin position="29"/>
        <end position="149"/>
    </location>
</feature>
<dbReference type="GO" id="GO:0048038">
    <property type="term" value="F:quinone binding"/>
    <property type="evidence" value="ECO:0007669"/>
    <property type="project" value="UniProtKB-KW"/>
</dbReference>
<evidence type="ECO:0000256" key="3">
    <source>
        <dbReference type="HAMAP-Rule" id="MF_01357"/>
    </source>
</evidence>
<dbReference type="AlphaFoldDB" id="A0A2N7QGW7"/>
<evidence type="ECO:0000256" key="5">
    <source>
        <dbReference type="RuleBase" id="RU003582"/>
    </source>
</evidence>
<dbReference type="InterPro" id="IPR037232">
    <property type="entry name" value="NADH_quin_OxRdtase_su_C/D-like"/>
</dbReference>
<evidence type="ECO:0000313" key="9">
    <source>
        <dbReference type="Proteomes" id="UP000235460"/>
    </source>
</evidence>
<comment type="catalytic activity">
    <reaction evidence="3 5">
        <text>a quinone + NADH + 5 H(+)(in) = a quinol + NAD(+) + 4 H(+)(out)</text>
        <dbReference type="Rhea" id="RHEA:57888"/>
        <dbReference type="ChEBI" id="CHEBI:15378"/>
        <dbReference type="ChEBI" id="CHEBI:24646"/>
        <dbReference type="ChEBI" id="CHEBI:57540"/>
        <dbReference type="ChEBI" id="CHEBI:57945"/>
        <dbReference type="ChEBI" id="CHEBI:132124"/>
    </reaction>
</comment>
<name>A0A2N7QGW7_9BACT</name>
<comment type="similarity">
    <text evidence="1 3 4">Belongs to the complex I 30 kDa subunit family.</text>
</comment>
<dbReference type="PANTHER" id="PTHR10884">
    <property type="entry name" value="NADH DEHYDROGENASE UBIQUINONE IRON-SULFUR PROTEIN 3"/>
    <property type="match status" value="1"/>
</dbReference>
<dbReference type="EMBL" id="PNIK01000068">
    <property type="protein sequence ID" value="PMP66711.1"/>
    <property type="molecule type" value="Genomic_DNA"/>
</dbReference>
<accession>A0A2N7QGW7</accession>
<evidence type="ECO:0000313" key="7">
    <source>
        <dbReference type="EMBL" id="PMP66711.1"/>
    </source>
</evidence>
<dbReference type="PROSITE" id="PS00542">
    <property type="entry name" value="COMPLEX1_30K"/>
    <property type="match status" value="1"/>
</dbReference>
<dbReference type="Proteomes" id="UP000235460">
    <property type="component" value="Unassembled WGS sequence"/>
</dbReference>
<keyword evidence="2 3" id="KW-0813">Transport</keyword>
<dbReference type="GO" id="GO:0005886">
    <property type="term" value="C:plasma membrane"/>
    <property type="evidence" value="ECO:0007669"/>
    <property type="project" value="UniProtKB-SubCell"/>
</dbReference>
<keyword evidence="3 4" id="KW-0520">NAD</keyword>
<evidence type="ECO:0000256" key="2">
    <source>
        <dbReference type="ARBA" id="ARBA00022448"/>
    </source>
</evidence>
<evidence type="ECO:0000256" key="1">
    <source>
        <dbReference type="ARBA" id="ARBA00007569"/>
    </source>
</evidence>
<dbReference type="EMBL" id="PNJD01000009">
    <property type="protein sequence ID" value="PMP98198.1"/>
    <property type="molecule type" value="Genomic_DNA"/>
</dbReference>
<keyword evidence="3 5" id="KW-0874">Quinone</keyword>
<gene>
    <name evidence="3" type="primary">nuoC</name>
    <name evidence="8" type="ORF">C0169_00140</name>
    <name evidence="7" type="ORF">C0190_04945</name>
</gene>